<proteinExistence type="inferred from homology"/>
<dbReference type="OrthoDB" id="9809287at2"/>
<dbReference type="Proteomes" id="UP000234503">
    <property type="component" value="Unassembled WGS sequence"/>
</dbReference>
<dbReference type="InterPro" id="IPR036291">
    <property type="entry name" value="NAD(P)-bd_dom_sf"/>
</dbReference>
<keyword evidence="6" id="KW-1185">Reference proteome</keyword>
<evidence type="ECO:0000256" key="3">
    <source>
        <dbReference type="ARBA" id="ARBA00067437"/>
    </source>
</evidence>
<dbReference type="RefSeq" id="WP_101821432.1">
    <property type="nucleotide sequence ID" value="NZ_PJZH01000001.1"/>
</dbReference>
<dbReference type="PRINTS" id="PR00080">
    <property type="entry name" value="SDRFAMILY"/>
</dbReference>
<reference evidence="5 6" key="1">
    <citation type="submission" date="2017-12" db="EMBL/GenBank/DDBJ databases">
        <title>Characterization of six clinical isolates of Enterochimera gen. nov., a novel genus of the Yersiniaciae family and the three species Enterochimera arupensis sp. nov., Enterochimera coloradensis sp. nov, and Enterochimera californica sp. nov.</title>
        <authorList>
            <person name="Rossi A."/>
            <person name="Fisher M."/>
        </authorList>
    </citation>
    <scope>NUCLEOTIDE SEQUENCE [LARGE SCALE GENOMIC DNA]</scope>
    <source>
        <strain evidence="6">2016-Iso4</strain>
    </source>
</reference>
<dbReference type="NCBIfam" id="NF004782">
    <property type="entry name" value="PRK06128.1"/>
    <property type="match status" value="1"/>
</dbReference>
<name>A0A2N5ECH3_9GAMM</name>
<dbReference type="PRINTS" id="PR00081">
    <property type="entry name" value="GDHRDH"/>
</dbReference>
<dbReference type="InterPro" id="IPR002347">
    <property type="entry name" value="SDR_fam"/>
</dbReference>
<evidence type="ECO:0000256" key="2">
    <source>
        <dbReference type="ARBA" id="ARBA00023002"/>
    </source>
</evidence>
<evidence type="ECO:0000256" key="4">
    <source>
        <dbReference type="SAM" id="MobiDB-lite"/>
    </source>
</evidence>
<sequence length="299" mass="32157">MSKPDQYTRQNPLTQYKHDRYPKQTQPAPGLAMNMQPAPDHGEESYRGSERLKGRKALVTGGDSGIGRAAAIAYAREGADVALSYLPSEQRDAEEVAELIREAGREVVLLPGDISDETFCQKLVADAHAKLGGLDILALVAGKQVAIQNVSDLTTEQFRKTFETNVFSLFWITKAALPHLPEGSSIITTSSIQAYQPSEFLLDYASTKSAIIAYSRALAKQVASKGIRVNIVAPGPIWTPLQVSGGQLQENIPDFGAATPLKRAGQPAELAPIYVFLASQESSYVTAEVFGVTGGNHTA</sequence>
<comment type="caution">
    <text evidence="5">The sequence shown here is derived from an EMBL/GenBank/DDBJ whole genome shotgun (WGS) entry which is preliminary data.</text>
</comment>
<dbReference type="PROSITE" id="PS00061">
    <property type="entry name" value="ADH_SHORT"/>
    <property type="match status" value="1"/>
</dbReference>
<dbReference type="CDD" id="cd05355">
    <property type="entry name" value="SDR_c1"/>
    <property type="match status" value="1"/>
</dbReference>
<evidence type="ECO:0000256" key="1">
    <source>
        <dbReference type="ARBA" id="ARBA00006484"/>
    </source>
</evidence>
<dbReference type="FunFam" id="3.40.50.720:FF:000097">
    <property type="entry name" value="SDR family oxidoreductase"/>
    <property type="match status" value="1"/>
</dbReference>
<dbReference type="EMBL" id="PJZH01000001">
    <property type="protein sequence ID" value="PLR40226.1"/>
    <property type="molecule type" value="Genomic_DNA"/>
</dbReference>
<organism evidence="5 6">
    <name type="scientific">Chimaeribacter coloradensis</name>
    <dbReference type="NCBI Taxonomy" id="2060068"/>
    <lineage>
        <taxon>Bacteria</taxon>
        <taxon>Pseudomonadati</taxon>
        <taxon>Pseudomonadota</taxon>
        <taxon>Gammaproteobacteria</taxon>
        <taxon>Enterobacterales</taxon>
        <taxon>Yersiniaceae</taxon>
        <taxon>Chimaeribacter</taxon>
    </lineage>
</organism>
<evidence type="ECO:0000313" key="6">
    <source>
        <dbReference type="Proteomes" id="UP000234503"/>
    </source>
</evidence>
<evidence type="ECO:0000313" key="5">
    <source>
        <dbReference type="EMBL" id="PLR40226.1"/>
    </source>
</evidence>
<dbReference type="GO" id="GO:0016614">
    <property type="term" value="F:oxidoreductase activity, acting on CH-OH group of donors"/>
    <property type="evidence" value="ECO:0007669"/>
    <property type="project" value="UniProtKB-ARBA"/>
</dbReference>
<keyword evidence="2" id="KW-0560">Oxidoreductase</keyword>
<dbReference type="PANTHER" id="PTHR48107:SF16">
    <property type="entry name" value="NADPH-DEPENDENT ALDEHYDE REDUCTASE 1, CHLOROPLASTIC"/>
    <property type="match status" value="1"/>
</dbReference>
<dbReference type="SUPFAM" id="SSF51735">
    <property type="entry name" value="NAD(P)-binding Rossmann-fold domains"/>
    <property type="match status" value="1"/>
</dbReference>
<accession>A0A2N5ECH3</accession>
<dbReference type="Gene3D" id="3.40.50.720">
    <property type="entry name" value="NAD(P)-binding Rossmann-like Domain"/>
    <property type="match status" value="1"/>
</dbReference>
<feature type="region of interest" description="Disordered" evidence="4">
    <location>
        <begin position="1"/>
        <end position="53"/>
    </location>
</feature>
<protein>
    <recommendedName>
        <fullName evidence="3">Uncharacterized oxidoreductase YghA</fullName>
    </recommendedName>
</protein>
<feature type="compositionally biased region" description="Basic and acidic residues" evidence="4">
    <location>
        <begin position="40"/>
        <end position="52"/>
    </location>
</feature>
<feature type="compositionally biased region" description="Polar residues" evidence="4">
    <location>
        <begin position="1"/>
        <end position="14"/>
    </location>
</feature>
<dbReference type="InterPro" id="IPR020904">
    <property type="entry name" value="Sc_DH/Rdtase_CS"/>
</dbReference>
<dbReference type="PANTHER" id="PTHR48107">
    <property type="entry name" value="NADPH-DEPENDENT ALDEHYDE REDUCTASE-LIKE PROTEIN, CHLOROPLASTIC-RELATED"/>
    <property type="match status" value="1"/>
</dbReference>
<comment type="similarity">
    <text evidence="1">Belongs to the short-chain dehydrogenases/reductases (SDR) family.</text>
</comment>
<dbReference type="Pfam" id="PF13561">
    <property type="entry name" value="adh_short_C2"/>
    <property type="match status" value="1"/>
</dbReference>
<gene>
    <name evidence="5" type="ORF">CYR32_00340</name>
</gene>
<dbReference type="AlphaFoldDB" id="A0A2N5ECH3"/>